<protein>
    <recommendedName>
        <fullName evidence="9">Protein-export membrane protein SecF</fullName>
    </recommendedName>
</protein>
<dbReference type="InterPro" id="IPR048634">
    <property type="entry name" value="SecD_SecF_C"/>
</dbReference>
<feature type="transmembrane region" description="Helical" evidence="9">
    <location>
        <begin position="107"/>
        <end position="126"/>
    </location>
</feature>
<sequence length="280" mass="30281">MVAGSLIAFFVLGIRWGIDFTGGSLLEVTLSQVTDTASVRTILEGVGYTNLQVQEIGEQGYLIRTTDLSEESHQALLGTLRETYGGAEELRFDSIGPVIGHELKQTTTWGVILILALIGGYIAFAFRKVSLPIASWKYGLLTIACAFHDVIVMVGVYVIAGFFLGWEVNAAFVAAALTVLGYSINDTVVVFDRIRENLANRIGKDFEETVDMSIRQTFARSLNTSITTILAIAAVLIFGGDTTRPFAFALMVGIAAGSYSSIFLASPALVAWEYAKKKKA</sequence>
<evidence type="ECO:0000256" key="7">
    <source>
        <dbReference type="ARBA" id="ARBA00023010"/>
    </source>
</evidence>
<dbReference type="Gene3D" id="1.20.1640.10">
    <property type="entry name" value="Multidrug efflux transporter AcrB transmembrane domain"/>
    <property type="match status" value="1"/>
</dbReference>
<comment type="caution">
    <text evidence="11">The sequence shown here is derived from an EMBL/GenBank/DDBJ whole genome shotgun (WGS) entry which is preliminary data.</text>
</comment>
<evidence type="ECO:0000256" key="2">
    <source>
        <dbReference type="ARBA" id="ARBA00022448"/>
    </source>
</evidence>
<proteinExistence type="inferred from homology"/>
<evidence type="ECO:0000256" key="3">
    <source>
        <dbReference type="ARBA" id="ARBA00022475"/>
    </source>
</evidence>
<evidence type="ECO:0000259" key="10">
    <source>
        <dbReference type="Pfam" id="PF02355"/>
    </source>
</evidence>
<dbReference type="InterPro" id="IPR005665">
    <property type="entry name" value="SecF_bac"/>
</dbReference>
<dbReference type="GO" id="GO:0006605">
    <property type="term" value="P:protein targeting"/>
    <property type="evidence" value="ECO:0007669"/>
    <property type="project" value="UniProtKB-UniRule"/>
</dbReference>
<dbReference type="EMBL" id="LCMS01000007">
    <property type="protein sequence ID" value="KKU41044.1"/>
    <property type="molecule type" value="Genomic_DNA"/>
</dbReference>
<evidence type="ECO:0000256" key="9">
    <source>
        <dbReference type="HAMAP-Rule" id="MF_01464"/>
    </source>
</evidence>
<feature type="transmembrane region" description="Helical" evidence="9">
    <location>
        <begin position="222"/>
        <end position="240"/>
    </location>
</feature>
<keyword evidence="4 9" id="KW-0812">Transmembrane</keyword>
<feature type="transmembrane region" description="Helical" evidence="9">
    <location>
        <begin position="170"/>
        <end position="191"/>
    </location>
</feature>
<dbReference type="PRINTS" id="PR01755">
    <property type="entry name" value="SECFTRNLCASE"/>
</dbReference>
<keyword evidence="3 9" id="KW-1003">Cell membrane</keyword>
<name>A0A0G1Q7Q9_9BACT</name>
<comment type="subcellular location">
    <subcellularLocation>
        <location evidence="1 9">Cell membrane</location>
        <topology evidence="1 9">Multi-pass membrane protein</topology>
    </subcellularLocation>
</comment>
<keyword evidence="5 9" id="KW-0653">Protein transport</keyword>
<evidence type="ECO:0000256" key="4">
    <source>
        <dbReference type="ARBA" id="ARBA00022692"/>
    </source>
</evidence>
<keyword evidence="6 9" id="KW-1133">Transmembrane helix</keyword>
<comment type="function">
    <text evidence="9">Part of the Sec protein translocase complex. Interacts with the SecYEG preprotein conducting channel. SecDF uses the proton motive force (PMF) to complete protein translocation after the ATP-dependent function of SecA.</text>
</comment>
<dbReference type="AlphaFoldDB" id="A0A0G1Q7Q9"/>
<dbReference type="PANTHER" id="PTHR30081">
    <property type="entry name" value="PROTEIN-EXPORT MEMBRANE PROTEIN SEC"/>
    <property type="match status" value="1"/>
</dbReference>
<comment type="subunit">
    <text evidence="9">Forms a complex with SecD. Part of the essential Sec protein translocation apparatus which comprises SecA, SecYEG and auxiliary proteins SecDF. Other proteins may also be involved.</text>
</comment>
<keyword evidence="8 9" id="KW-0472">Membrane</keyword>
<keyword evidence="2 9" id="KW-0813">Transport</keyword>
<dbReference type="Pfam" id="PF07549">
    <property type="entry name" value="Sec_GG"/>
    <property type="match status" value="1"/>
</dbReference>
<evidence type="ECO:0000256" key="5">
    <source>
        <dbReference type="ARBA" id="ARBA00022927"/>
    </source>
</evidence>
<comment type="caution">
    <text evidence="9">Lacks conserved residue(s) required for the propagation of feature annotation.</text>
</comment>
<dbReference type="Proteomes" id="UP000034795">
    <property type="component" value="Unassembled WGS sequence"/>
</dbReference>
<dbReference type="InterPro" id="IPR022645">
    <property type="entry name" value="SecD/SecF_bac"/>
</dbReference>
<dbReference type="InterPro" id="IPR022646">
    <property type="entry name" value="SecD/SecF_CS"/>
</dbReference>
<dbReference type="STRING" id="1618994.UX57_C0007G0076"/>
<accession>A0A0G1Q7Q9</accession>
<dbReference type="InterPro" id="IPR022813">
    <property type="entry name" value="SecD/SecF_arch_bac"/>
</dbReference>
<dbReference type="GO" id="GO:0043952">
    <property type="term" value="P:protein transport by the Sec complex"/>
    <property type="evidence" value="ECO:0007669"/>
    <property type="project" value="UniProtKB-UniRule"/>
</dbReference>
<comment type="similarity">
    <text evidence="9">Belongs to the SecD/SecF family. SecF subfamily.</text>
</comment>
<keyword evidence="7 9" id="KW-0811">Translocation</keyword>
<reference evidence="11 12" key="1">
    <citation type="journal article" date="2015" name="Nature">
        <title>rRNA introns, odd ribosomes, and small enigmatic genomes across a large radiation of phyla.</title>
        <authorList>
            <person name="Brown C.T."/>
            <person name="Hug L.A."/>
            <person name="Thomas B.C."/>
            <person name="Sharon I."/>
            <person name="Castelle C.J."/>
            <person name="Singh A."/>
            <person name="Wilkins M.J."/>
            <person name="Williams K.H."/>
            <person name="Banfield J.F."/>
        </authorList>
    </citation>
    <scope>NUCLEOTIDE SEQUENCE [LARGE SCALE GENOMIC DNA]</scope>
</reference>
<evidence type="ECO:0000256" key="8">
    <source>
        <dbReference type="ARBA" id="ARBA00023136"/>
    </source>
</evidence>
<dbReference type="GO" id="GO:0015450">
    <property type="term" value="F:protein-transporting ATPase activity"/>
    <property type="evidence" value="ECO:0007669"/>
    <property type="project" value="InterPro"/>
</dbReference>
<dbReference type="NCBIfam" id="TIGR00966">
    <property type="entry name" value="transloc_SecF"/>
    <property type="match status" value="1"/>
</dbReference>
<dbReference type="GO" id="GO:0005886">
    <property type="term" value="C:plasma membrane"/>
    <property type="evidence" value="ECO:0007669"/>
    <property type="project" value="UniProtKB-SubCell"/>
</dbReference>
<feature type="transmembrane region" description="Helical" evidence="9">
    <location>
        <begin position="138"/>
        <end position="164"/>
    </location>
</feature>
<evidence type="ECO:0000256" key="6">
    <source>
        <dbReference type="ARBA" id="ARBA00022989"/>
    </source>
</evidence>
<dbReference type="PANTHER" id="PTHR30081:SF8">
    <property type="entry name" value="PROTEIN TRANSLOCASE SUBUNIT SECF"/>
    <property type="match status" value="1"/>
</dbReference>
<dbReference type="Pfam" id="PF02355">
    <property type="entry name" value="SecD_SecF_C"/>
    <property type="match status" value="1"/>
</dbReference>
<gene>
    <name evidence="9" type="primary">secF</name>
    <name evidence="11" type="ORF">UX57_C0007G0076</name>
</gene>
<organism evidence="11 12">
    <name type="scientific">Candidatus Uhrbacteria bacterium GW2011_GWE2_46_68</name>
    <dbReference type="NCBI Taxonomy" id="1618994"/>
    <lineage>
        <taxon>Bacteria</taxon>
        <taxon>Candidatus Uhriibacteriota</taxon>
    </lineage>
</organism>
<evidence type="ECO:0000313" key="11">
    <source>
        <dbReference type="EMBL" id="KKU41044.1"/>
    </source>
</evidence>
<feature type="transmembrane region" description="Helical" evidence="9">
    <location>
        <begin position="246"/>
        <end position="272"/>
    </location>
</feature>
<dbReference type="SUPFAM" id="SSF82866">
    <property type="entry name" value="Multidrug efflux transporter AcrB transmembrane domain"/>
    <property type="match status" value="1"/>
</dbReference>
<dbReference type="GO" id="GO:0065002">
    <property type="term" value="P:intracellular protein transmembrane transport"/>
    <property type="evidence" value="ECO:0007669"/>
    <property type="project" value="UniProtKB-UniRule"/>
</dbReference>
<evidence type="ECO:0000256" key="1">
    <source>
        <dbReference type="ARBA" id="ARBA00004651"/>
    </source>
</evidence>
<dbReference type="HAMAP" id="MF_01464_B">
    <property type="entry name" value="SecF_B"/>
    <property type="match status" value="1"/>
</dbReference>
<evidence type="ECO:0000313" key="12">
    <source>
        <dbReference type="Proteomes" id="UP000034795"/>
    </source>
</evidence>
<feature type="domain" description="Protein export membrane protein SecD/SecF C-terminal" evidence="10">
    <location>
        <begin position="81"/>
        <end position="272"/>
    </location>
</feature>